<keyword evidence="3" id="KW-1185">Reference proteome</keyword>
<feature type="compositionally biased region" description="Basic residues" evidence="1">
    <location>
        <begin position="1"/>
        <end position="11"/>
    </location>
</feature>
<name>A0A2J7ZUP1_9CHLO</name>
<feature type="region of interest" description="Disordered" evidence="1">
    <location>
        <begin position="1"/>
        <end position="42"/>
    </location>
</feature>
<organism evidence="2 3">
    <name type="scientific">Tetrabaena socialis</name>
    <dbReference type="NCBI Taxonomy" id="47790"/>
    <lineage>
        <taxon>Eukaryota</taxon>
        <taxon>Viridiplantae</taxon>
        <taxon>Chlorophyta</taxon>
        <taxon>core chlorophytes</taxon>
        <taxon>Chlorophyceae</taxon>
        <taxon>CS clade</taxon>
        <taxon>Chlamydomonadales</taxon>
        <taxon>Tetrabaenaceae</taxon>
        <taxon>Tetrabaena</taxon>
    </lineage>
</organism>
<evidence type="ECO:0000313" key="3">
    <source>
        <dbReference type="Proteomes" id="UP000236333"/>
    </source>
</evidence>
<feature type="non-terminal residue" evidence="2">
    <location>
        <position position="180"/>
    </location>
</feature>
<dbReference type="Proteomes" id="UP000236333">
    <property type="component" value="Unassembled WGS sequence"/>
</dbReference>
<dbReference type="EMBL" id="PGGS01000439">
    <property type="protein sequence ID" value="PNH03969.1"/>
    <property type="molecule type" value="Genomic_DNA"/>
</dbReference>
<dbReference type="Gene3D" id="3.30.342.10">
    <property type="entry name" value="DNA Polymerase, chain B, domain 1"/>
    <property type="match status" value="1"/>
</dbReference>
<dbReference type="AlphaFoldDB" id="A0A2J7ZUP1"/>
<proteinExistence type="predicted"/>
<dbReference type="OrthoDB" id="2414538at2759"/>
<evidence type="ECO:0000313" key="2">
    <source>
        <dbReference type="EMBL" id="PNH03969.1"/>
    </source>
</evidence>
<accession>A0A2J7ZUP1</accession>
<gene>
    <name evidence="2" type="ORF">TSOC_009915</name>
</gene>
<comment type="caution">
    <text evidence="2">The sequence shown here is derived from an EMBL/GenBank/DDBJ whole genome shotgun (WGS) entry which is preliminary data.</text>
</comment>
<reference evidence="2 3" key="1">
    <citation type="journal article" date="2017" name="Mol. Biol. Evol.">
        <title>The 4-celled Tetrabaena socialis nuclear genome reveals the essential components for genetic control of cell number at the origin of multicellularity in the volvocine lineage.</title>
        <authorList>
            <person name="Featherston J."/>
            <person name="Arakaki Y."/>
            <person name="Hanschen E.R."/>
            <person name="Ferris P.J."/>
            <person name="Michod R.E."/>
            <person name="Olson B.J.S.C."/>
            <person name="Nozaki H."/>
            <person name="Durand P.M."/>
        </authorList>
    </citation>
    <scope>NUCLEOTIDE SEQUENCE [LARGE SCALE GENOMIC DNA]</scope>
    <source>
        <strain evidence="2 3">NIES-571</strain>
    </source>
</reference>
<evidence type="ECO:0000256" key="1">
    <source>
        <dbReference type="SAM" id="MobiDB-lite"/>
    </source>
</evidence>
<protein>
    <submittedName>
        <fullName evidence="2">Uncharacterized protein</fullName>
    </submittedName>
</protein>
<sequence>MEKSRAGKRARSLSQDGAPPRRSIDAAYDEAAGSDESRPSPAATDPVVCMILDVSEGPSGCFYVWGRAAEGHSVLVQVHDYAPYLYVPSPCRSHAAAGEPPPDWSVAELARLQAFWNARLPSEARITAIAPLSARPIMFFRPDAPAGSPHLRLSLRPGASAKKAGAVLGGLLAGGGREAA</sequence>